<dbReference type="SUPFAM" id="SSF51658">
    <property type="entry name" value="Xylose isomerase-like"/>
    <property type="match status" value="1"/>
</dbReference>
<proteinExistence type="predicted"/>
<reference evidence="2" key="1">
    <citation type="submission" date="2022-03" db="EMBL/GenBank/DDBJ databases">
        <title>Draft Genome Sequence of Firmicute Strain S0AB, a Heterotrophic Iron/Sulfur-Oxidizing Extreme Acidophile.</title>
        <authorList>
            <person name="Vergara E."/>
            <person name="Pakostova E."/>
            <person name="Johnson D.B."/>
            <person name="Holmes D.S."/>
        </authorList>
    </citation>
    <scope>NUCLEOTIDE SEQUENCE</scope>
    <source>
        <strain evidence="2">S0AB</strain>
    </source>
</reference>
<organism evidence="2 3">
    <name type="scientific">Sulfoacidibacillus ferrooxidans</name>
    <dbReference type="NCBI Taxonomy" id="2005001"/>
    <lineage>
        <taxon>Bacteria</taxon>
        <taxon>Bacillati</taxon>
        <taxon>Bacillota</taxon>
        <taxon>Bacilli</taxon>
        <taxon>Bacillales</taxon>
        <taxon>Alicyclobacillaceae</taxon>
        <taxon>Sulfoacidibacillus</taxon>
    </lineage>
</organism>
<feature type="domain" description="Xylose isomerase-like TIM barrel" evidence="1">
    <location>
        <begin position="20"/>
        <end position="309"/>
    </location>
</feature>
<dbReference type="InterPro" id="IPR036237">
    <property type="entry name" value="Xyl_isomerase-like_sf"/>
</dbReference>
<gene>
    <name evidence="2" type="ORF">MM817_00597</name>
</gene>
<dbReference type="Proteomes" id="UP001139263">
    <property type="component" value="Unassembled WGS sequence"/>
</dbReference>
<keyword evidence="3" id="KW-1185">Reference proteome</keyword>
<dbReference type="Gene3D" id="3.20.20.150">
    <property type="entry name" value="Divalent-metal-dependent TIM barrel enzymes"/>
    <property type="match status" value="1"/>
</dbReference>
<dbReference type="AlphaFoldDB" id="A0A9X1V933"/>
<dbReference type="PANTHER" id="PTHR12110">
    <property type="entry name" value="HYDROXYPYRUVATE ISOMERASE"/>
    <property type="match status" value="1"/>
</dbReference>
<evidence type="ECO:0000313" key="2">
    <source>
        <dbReference type="EMBL" id="MCI0182338.1"/>
    </source>
</evidence>
<dbReference type="Pfam" id="PF01261">
    <property type="entry name" value="AP_endonuc_2"/>
    <property type="match status" value="1"/>
</dbReference>
<dbReference type="InterPro" id="IPR013022">
    <property type="entry name" value="Xyl_isomerase-like_TIM-brl"/>
</dbReference>
<name>A0A9X1V933_9BACL</name>
<protein>
    <recommendedName>
        <fullName evidence="1">Xylose isomerase-like TIM barrel domain-containing protein</fullName>
    </recommendedName>
</protein>
<dbReference type="InterPro" id="IPR050312">
    <property type="entry name" value="IolE/XylAMocC-like"/>
</dbReference>
<evidence type="ECO:0000313" key="3">
    <source>
        <dbReference type="Proteomes" id="UP001139263"/>
    </source>
</evidence>
<comment type="caution">
    <text evidence="2">The sequence shown here is derived from an EMBL/GenBank/DDBJ whole genome shotgun (WGS) entry which is preliminary data.</text>
</comment>
<dbReference type="PANTHER" id="PTHR12110:SF21">
    <property type="entry name" value="XYLOSE ISOMERASE-LIKE TIM BARREL DOMAIN-CONTAINING PROTEIN"/>
    <property type="match status" value="1"/>
</dbReference>
<evidence type="ECO:0000259" key="1">
    <source>
        <dbReference type="Pfam" id="PF01261"/>
    </source>
</evidence>
<dbReference type="RefSeq" id="WP_241711941.1">
    <property type="nucleotide sequence ID" value="NZ_JALBUF010000001.1"/>
</dbReference>
<accession>A0A9X1V933</accession>
<sequence>MKLGVFMVLFGDKSREDALDDIAQQGLQCVEIGTGGYPGKAHCDPALLLSDASELRKFAHQISSRGLEISALSCHGNPMHPNPLIAQQFHDDFVATVRLAAELGVKTVNTFSGCPGESEHSENPVWVTCSWPEEHARVLEWQWSEKVIPYWTKQNIFLKEQGVRVAIELHPGFVAYNTETMLRLRSECGDAIGVNFDPSHLFWQAMDPVSSIKELGRQGAIFHVHAKDTAIDAHNTAINGVLDTKSFRDEMNRSWIFRTVGYGHGEVVWRQILSALQLVGYQGAVSIEHEDSLMSREEGFQKAVHFLQSMLIKEQVQDVWWS</sequence>
<dbReference type="EMBL" id="JALBUF010000001">
    <property type="protein sequence ID" value="MCI0182338.1"/>
    <property type="molecule type" value="Genomic_DNA"/>
</dbReference>